<dbReference type="PIRSF" id="PIRSF009151">
    <property type="entry name" value="DUF779"/>
    <property type="match status" value="1"/>
</dbReference>
<evidence type="ECO:0008006" key="3">
    <source>
        <dbReference type="Google" id="ProtNLM"/>
    </source>
</evidence>
<organism evidence="1 2">
    <name type="scientific">Sphaerotilus hippei</name>
    <dbReference type="NCBI Taxonomy" id="744406"/>
    <lineage>
        <taxon>Bacteria</taxon>
        <taxon>Pseudomonadati</taxon>
        <taxon>Pseudomonadota</taxon>
        <taxon>Betaproteobacteria</taxon>
        <taxon>Burkholderiales</taxon>
        <taxon>Sphaerotilaceae</taxon>
        <taxon>Sphaerotilus</taxon>
    </lineage>
</organism>
<reference evidence="1 2" key="1">
    <citation type="submission" date="2018-05" db="EMBL/GenBank/DDBJ databases">
        <title>Genomic Encyclopedia of Type Strains, Phase IV (KMG-IV): sequencing the most valuable type-strain genomes for metagenomic binning, comparative biology and taxonomic classification.</title>
        <authorList>
            <person name="Goeker M."/>
        </authorList>
    </citation>
    <scope>NUCLEOTIDE SEQUENCE [LARGE SCALE GENOMIC DNA]</scope>
    <source>
        <strain evidence="1 2">DSM 566</strain>
    </source>
</reference>
<dbReference type="OrthoDB" id="3725739at2"/>
<name>A0A318GXX7_9BURK</name>
<accession>A0A318GXX7</accession>
<evidence type="ECO:0000313" key="1">
    <source>
        <dbReference type="EMBL" id="PXW94774.1"/>
    </source>
</evidence>
<evidence type="ECO:0000313" key="2">
    <source>
        <dbReference type="Proteomes" id="UP000247811"/>
    </source>
</evidence>
<dbReference type="InterPro" id="IPR008497">
    <property type="entry name" value="DUF779"/>
</dbReference>
<dbReference type="Proteomes" id="UP000247811">
    <property type="component" value="Unassembled WGS sequence"/>
</dbReference>
<dbReference type="RefSeq" id="WP_110401407.1">
    <property type="nucleotide sequence ID" value="NZ_QJJS01000012.1"/>
</dbReference>
<dbReference type="EMBL" id="QJJS01000012">
    <property type="protein sequence ID" value="PXW94774.1"/>
    <property type="molecule type" value="Genomic_DNA"/>
</dbReference>
<dbReference type="Pfam" id="PF05610">
    <property type="entry name" value="DUF779"/>
    <property type="match status" value="1"/>
</dbReference>
<comment type="caution">
    <text evidence="1">The sequence shown here is derived from an EMBL/GenBank/DDBJ whole genome shotgun (WGS) entry which is preliminary data.</text>
</comment>
<sequence>MVDRVVATPAALALIERLSAQHGELLFHQSGGCCDGSTPMCFKPGELGLSQDDVLLGRLGGHPYYMHRSSFEFARNTQLLIDAIPGEGGAFSLENGTGLGFHATSRLFTDAEIAELAALEDRQA</sequence>
<protein>
    <recommendedName>
        <fullName evidence="3">DUF779 domain-containing protein</fullName>
    </recommendedName>
</protein>
<keyword evidence="2" id="KW-1185">Reference proteome</keyword>
<gene>
    <name evidence="1" type="ORF">C7444_11290</name>
</gene>
<proteinExistence type="predicted"/>
<dbReference type="AlphaFoldDB" id="A0A318GXX7"/>